<accession>A0A6A6RC57</accession>
<dbReference type="AlphaFoldDB" id="A0A6A6RC57"/>
<dbReference type="EMBL" id="MU004181">
    <property type="protein sequence ID" value="KAF2501962.1"/>
    <property type="molecule type" value="Genomic_DNA"/>
</dbReference>
<protein>
    <submittedName>
        <fullName evidence="1">Uncharacterized protein</fullName>
    </submittedName>
</protein>
<dbReference type="OrthoDB" id="10398939at2759"/>
<organism evidence="1 2">
    <name type="scientific">Lophium mytilinum</name>
    <dbReference type="NCBI Taxonomy" id="390894"/>
    <lineage>
        <taxon>Eukaryota</taxon>
        <taxon>Fungi</taxon>
        <taxon>Dikarya</taxon>
        <taxon>Ascomycota</taxon>
        <taxon>Pezizomycotina</taxon>
        <taxon>Dothideomycetes</taxon>
        <taxon>Pleosporomycetidae</taxon>
        <taxon>Mytilinidiales</taxon>
        <taxon>Mytilinidiaceae</taxon>
        <taxon>Lophium</taxon>
    </lineage>
</organism>
<evidence type="ECO:0000313" key="2">
    <source>
        <dbReference type="Proteomes" id="UP000799750"/>
    </source>
</evidence>
<reference evidence="1" key="1">
    <citation type="journal article" date="2020" name="Stud. Mycol.">
        <title>101 Dothideomycetes genomes: a test case for predicting lifestyles and emergence of pathogens.</title>
        <authorList>
            <person name="Haridas S."/>
            <person name="Albert R."/>
            <person name="Binder M."/>
            <person name="Bloem J."/>
            <person name="Labutti K."/>
            <person name="Salamov A."/>
            <person name="Andreopoulos B."/>
            <person name="Baker S."/>
            <person name="Barry K."/>
            <person name="Bills G."/>
            <person name="Bluhm B."/>
            <person name="Cannon C."/>
            <person name="Castanera R."/>
            <person name="Culley D."/>
            <person name="Daum C."/>
            <person name="Ezra D."/>
            <person name="Gonzalez J."/>
            <person name="Henrissat B."/>
            <person name="Kuo A."/>
            <person name="Liang C."/>
            <person name="Lipzen A."/>
            <person name="Lutzoni F."/>
            <person name="Magnuson J."/>
            <person name="Mondo S."/>
            <person name="Nolan M."/>
            <person name="Ohm R."/>
            <person name="Pangilinan J."/>
            <person name="Park H.-J."/>
            <person name="Ramirez L."/>
            <person name="Alfaro M."/>
            <person name="Sun H."/>
            <person name="Tritt A."/>
            <person name="Yoshinaga Y."/>
            <person name="Zwiers L.-H."/>
            <person name="Turgeon B."/>
            <person name="Goodwin S."/>
            <person name="Spatafora J."/>
            <person name="Crous P."/>
            <person name="Grigoriev I."/>
        </authorList>
    </citation>
    <scope>NUCLEOTIDE SEQUENCE</scope>
    <source>
        <strain evidence="1">CBS 269.34</strain>
    </source>
</reference>
<gene>
    <name evidence="1" type="ORF">BU16DRAFT_532395</name>
</gene>
<proteinExistence type="predicted"/>
<sequence length="229" mass="27143">MSIPQRNVRLNAQTVGPIRFRLPRLPNTSTTPYEQHEERQRVRVAQRAAFRMRIESMEHFVRDDEDHFRTLGVRYFATTPEARDRAFTTLRPDFRPFEAPLERHDEEEGELFTPARLARQFFASARAAWPEPRALNILRWAQFSQQKFNKQMARLERLVVALETIDILMGHADADHLRIIEDWEEEGVWVDERVWAWVWSLPETAQQMRLGLSMERIVTNLFAGVEEEE</sequence>
<dbReference type="Proteomes" id="UP000799750">
    <property type="component" value="Unassembled WGS sequence"/>
</dbReference>
<name>A0A6A6RC57_9PEZI</name>
<evidence type="ECO:0000313" key="1">
    <source>
        <dbReference type="EMBL" id="KAF2501962.1"/>
    </source>
</evidence>
<keyword evidence="2" id="KW-1185">Reference proteome</keyword>